<dbReference type="Gene3D" id="1.20.120.1750">
    <property type="match status" value="1"/>
</dbReference>
<keyword evidence="2" id="KW-0597">Phosphoprotein</keyword>
<name>A0ABQ9F588_TEGGR</name>
<evidence type="ECO:0000313" key="11">
    <source>
        <dbReference type="EMBL" id="KAJ8312534.1"/>
    </source>
</evidence>
<evidence type="ECO:0000259" key="9">
    <source>
        <dbReference type="PROSITE" id="PS50053"/>
    </source>
</evidence>
<dbReference type="EMBL" id="JARBDR010000440">
    <property type="protein sequence ID" value="KAJ8312534.1"/>
    <property type="molecule type" value="Genomic_DNA"/>
</dbReference>
<protein>
    <recommendedName>
        <fullName evidence="13">RBR-type E3 ubiquitin transferase</fullName>
    </recommendedName>
</protein>
<reference evidence="11 12" key="1">
    <citation type="submission" date="2022-12" db="EMBL/GenBank/DDBJ databases">
        <title>Chromosome-level genome of Tegillarca granosa.</title>
        <authorList>
            <person name="Kim J."/>
        </authorList>
    </citation>
    <scope>NUCLEOTIDE SEQUENCE [LARGE SCALE GENOMIC DNA]</scope>
    <source>
        <strain evidence="11">Teg-2019</strain>
        <tissue evidence="11">Adductor muscle</tissue>
    </source>
</reference>
<dbReference type="Gene3D" id="3.10.20.90">
    <property type="entry name" value="Phosphatidylinositol 3-kinase Catalytic Subunit, Chain A, domain 1"/>
    <property type="match status" value="1"/>
</dbReference>
<comment type="pathway">
    <text evidence="1">Protein modification; protein ubiquitination.</text>
</comment>
<keyword evidence="4" id="KW-0479">Metal-binding</keyword>
<keyword evidence="8" id="KW-0862">Zinc</keyword>
<evidence type="ECO:0000259" key="10">
    <source>
        <dbReference type="PROSITE" id="PS51873"/>
    </source>
</evidence>
<dbReference type="SUPFAM" id="SSF54236">
    <property type="entry name" value="Ubiquitin-like"/>
    <property type="match status" value="1"/>
</dbReference>
<dbReference type="Pfam" id="PF00240">
    <property type="entry name" value="ubiquitin"/>
    <property type="match status" value="1"/>
</dbReference>
<dbReference type="PROSITE" id="PS50053">
    <property type="entry name" value="UBIQUITIN_2"/>
    <property type="match status" value="1"/>
</dbReference>
<evidence type="ECO:0008006" key="13">
    <source>
        <dbReference type="Google" id="ProtNLM"/>
    </source>
</evidence>
<dbReference type="InterPro" id="IPR029071">
    <property type="entry name" value="Ubiquitin-like_domsf"/>
</dbReference>
<evidence type="ECO:0000256" key="5">
    <source>
        <dbReference type="ARBA" id="ARBA00022737"/>
    </source>
</evidence>
<keyword evidence="6" id="KW-0863">Zinc-finger</keyword>
<evidence type="ECO:0000256" key="1">
    <source>
        <dbReference type="ARBA" id="ARBA00004906"/>
    </source>
</evidence>
<evidence type="ECO:0000256" key="6">
    <source>
        <dbReference type="ARBA" id="ARBA00022771"/>
    </source>
</evidence>
<proteinExistence type="predicted"/>
<evidence type="ECO:0000256" key="7">
    <source>
        <dbReference type="ARBA" id="ARBA00022786"/>
    </source>
</evidence>
<comment type="caution">
    <text evidence="11">The sequence shown here is derived from an EMBL/GenBank/DDBJ whole genome shotgun (WGS) entry which is preliminary data.</text>
</comment>
<gene>
    <name evidence="11" type="ORF">KUTeg_009907</name>
</gene>
<keyword evidence="5" id="KW-0677">Repeat</keyword>
<evidence type="ECO:0000256" key="8">
    <source>
        <dbReference type="ARBA" id="ARBA00022833"/>
    </source>
</evidence>
<dbReference type="InterPro" id="IPR044066">
    <property type="entry name" value="TRIAD_supradom"/>
</dbReference>
<evidence type="ECO:0000256" key="3">
    <source>
        <dbReference type="ARBA" id="ARBA00022679"/>
    </source>
</evidence>
<dbReference type="Proteomes" id="UP001217089">
    <property type="component" value="Unassembled WGS sequence"/>
</dbReference>
<accession>A0ABQ9F588</accession>
<dbReference type="InterPro" id="IPR000626">
    <property type="entry name" value="Ubiquitin-like_dom"/>
</dbReference>
<organism evidence="11 12">
    <name type="scientific">Tegillarca granosa</name>
    <name type="common">Malaysian cockle</name>
    <name type="synonym">Anadara granosa</name>
    <dbReference type="NCBI Taxonomy" id="220873"/>
    <lineage>
        <taxon>Eukaryota</taxon>
        <taxon>Metazoa</taxon>
        <taxon>Spiralia</taxon>
        <taxon>Lophotrochozoa</taxon>
        <taxon>Mollusca</taxon>
        <taxon>Bivalvia</taxon>
        <taxon>Autobranchia</taxon>
        <taxon>Pteriomorphia</taxon>
        <taxon>Arcoida</taxon>
        <taxon>Arcoidea</taxon>
        <taxon>Arcidae</taxon>
        <taxon>Tegillarca</taxon>
    </lineage>
</organism>
<feature type="domain" description="RING-type" evidence="10">
    <location>
        <begin position="143"/>
        <end position="374"/>
    </location>
</feature>
<sequence>MTPVSHRNVFSSSFRFHFNTFILLRWRSWVRYSYTREIYLTNRDNQEAYTMKLIITAGTQGRNTVLDIHKDASVEDLFRKISEWNGIAAESQRVIFAGRQLQAEKDGKKQYLTDYKLEDRSQLFVVHQLPGGNDPEPTSSMQKVLDDGVELTDAPDMITWDDDPDNKRPESLTAYCRSLLTSGKCQFHCPYIDPNNGSYCGKIWEYFQIRRLAVLTAEEKEEFEKKLSQNYMRKASGIQECPKCTTFCVRQNKKDRRVICLICSKDGTRYEFCWYCLGDWSNESSTSICGNSACTGEDPRLKILRDAEKKEIIGLRGCPSIRACPNCGLLINHTKACKHMVCICGQKFCFICLAVPVDDKYQCGTFNSHCTIAEVQTSIPGEN</sequence>
<evidence type="ECO:0000256" key="4">
    <source>
        <dbReference type="ARBA" id="ARBA00022723"/>
    </source>
</evidence>
<keyword evidence="7" id="KW-0833">Ubl conjugation pathway</keyword>
<dbReference type="SMART" id="SM00213">
    <property type="entry name" value="UBQ"/>
    <property type="match status" value="1"/>
</dbReference>
<dbReference type="PROSITE" id="PS51873">
    <property type="entry name" value="TRIAD"/>
    <property type="match status" value="1"/>
</dbReference>
<feature type="domain" description="Ubiquitin-like" evidence="9">
    <location>
        <begin position="51"/>
        <end position="132"/>
    </location>
</feature>
<keyword evidence="3" id="KW-0808">Transferase</keyword>
<dbReference type="SUPFAM" id="SSF57850">
    <property type="entry name" value="RING/U-box"/>
    <property type="match status" value="2"/>
</dbReference>
<evidence type="ECO:0000256" key="2">
    <source>
        <dbReference type="ARBA" id="ARBA00022553"/>
    </source>
</evidence>
<keyword evidence="12" id="KW-1185">Reference proteome</keyword>
<dbReference type="CDD" id="cd20336">
    <property type="entry name" value="Rcat_RBR"/>
    <property type="match status" value="1"/>
</dbReference>
<evidence type="ECO:0000313" key="12">
    <source>
        <dbReference type="Proteomes" id="UP001217089"/>
    </source>
</evidence>